<evidence type="ECO:0000256" key="1">
    <source>
        <dbReference type="SAM" id="MobiDB-lite"/>
    </source>
</evidence>
<dbReference type="GO" id="GO:0015035">
    <property type="term" value="F:protein-disulfide reductase activity"/>
    <property type="evidence" value="ECO:0007669"/>
    <property type="project" value="InterPro"/>
</dbReference>
<organism evidence="2 3">
    <name type="scientific">Chloropicon roscoffensis</name>
    <dbReference type="NCBI Taxonomy" id="1461544"/>
    <lineage>
        <taxon>Eukaryota</taxon>
        <taxon>Viridiplantae</taxon>
        <taxon>Chlorophyta</taxon>
        <taxon>Chloropicophyceae</taxon>
        <taxon>Chloropicales</taxon>
        <taxon>Chloropicaceae</taxon>
        <taxon>Chloropicon</taxon>
    </lineage>
</organism>
<gene>
    <name evidence="2" type="ORF">HKI87_03g19380</name>
</gene>
<protein>
    <submittedName>
        <fullName evidence="2">DUF393 domain-containing protein</fullName>
    </submittedName>
</protein>
<name>A0AAX4P3R5_9CHLO</name>
<reference evidence="2 3" key="1">
    <citation type="submission" date="2024-03" db="EMBL/GenBank/DDBJ databases">
        <title>Complete genome sequence of the green alga Chloropicon roscoffensis RCC1871.</title>
        <authorList>
            <person name="Lemieux C."/>
            <person name="Pombert J.-F."/>
            <person name="Otis C."/>
            <person name="Turmel M."/>
        </authorList>
    </citation>
    <scope>NUCLEOTIDE SEQUENCE [LARGE SCALE GENOMIC DNA]</scope>
    <source>
        <strain evidence="2 3">RCC1871</strain>
    </source>
</reference>
<dbReference type="EMBL" id="CP151503">
    <property type="protein sequence ID" value="WZN60409.1"/>
    <property type="molecule type" value="Genomic_DNA"/>
</dbReference>
<dbReference type="Proteomes" id="UP001472866">
    <property type="component" value="Chromosome 03"/>
</dbReference>
<dbReference type="PANTHER" id="PTHR33639:SF2">
    <property type="entry name" value="DUF393 DOMAIN-CONTAINING PROTEIN"/>
    <property type="match status" value="1"/>
</dbReference>
<sequence>MVQVRALAWRSPSGAGKKISDVIPQGGPVRTRRFGARGSGVMASARRRGPRAGAASPSSASSSTQTDSTYFAADDRPIILFDGVCNLCNGGVNFVLDWDAKGKLRMAALQSGAGQELLERSGRRRDDISSIVLVEKDQSYVKSQAVLKIAERLSVPFPLLAQFFLPLPLLIRDGVYDQVAANRYFFFGKSDQCRLSDDRFQDRFVD</sequence>
<dbReference type="AlphaFoldDB" id="A0AAX4P3R5"/>
<dbReference type="InterPro" id="IPR007263">
    <property type="entry name" value="DCC1-like"/>
</dbReference>
<accession>A0AAX4P3R5</accession>
<dbReference type="PANTHER" id="PTHR33639">
    <property type="entry name" value="THIOL-DISULFIDE OXIDOREDUCTASE DCC"/>
    <property type="match status" value="1"/>
</dbReference>
<evidence type="ECO:0000313" key="2">
    <source>
        <dbReference type="EMBL" id="WZN60409.1"/>
    </source>
</evidence>
<evidence type="ECO:0000313" key="3">
    <source>
        <dbReference type="Proteomes" id="UP001472866"/>
    </source>
</evidence>
<keyword evidence="3" id="KW-1185">Reference proteome</keyword>
<dbReference type="Pfam" id="PF04134">
    <property type="entry name" value="DCC1-like"/>
    <property type="match status" value="1"/>
</dbReference>
<feature type="region of interest" description="Disordered" evidence="1">
    <location>
        <begin position="14"/>
        <end position="67"/>
    </location>
</feature>
<feature type="compositionally biased region" description="Low complexity" evidence="1">
    <location>
        <begin position="51"/>
        <end position="63"/>
    </location>
</feature>
<proteinExistence type="predicted"/>
<dbReference type="InterPro" id="IPR052927">
    <property type="entry name" value="DCC_oxidoreductase"/>
</dbReference>